<evidence type="ECO:0000313" key="5">
    <source>
        <dbReference type="EMBL" id="OAQ99313.1"/>
    </source>
</evidence>
<sequence length="156" mass="17704">MLFTWDTTNLCIVFKQWHIRSTPGLVASLVAVVLIAMGYEGLRATCRMYEKSMAARVDSAPSRNHLRLHPRKDASEEAVTETTPFLRSGQNRDQLSHRSHLVKSLLYGFQNFYAFMLMLVFMTYNGWVMVAVSVGAFLGYYVFGDHISATKETACH</sequence>
<dbReference type="GO" id="GO:0005375">
    <property type="term" value="F:copper ion transmembrane transporter activity"/>
    <property type="evidence" value="ECO:0007669"/>
    <property type="project" value="UniProtKB-UniRule"/>
</dbReference>
<gene>
    <name evidence="5" type="ORF">LLEC1_06066</name>
</gene>
<keyword evidence="2 4" id="KW-1133">Transmembrane helix</keyword>
<comment type="similarity">
    <text evidence="4">Belongs to the copper transporter (Ctr) (TC 1.A.56) family. SLC31A subfamily.</text>
</comment>
<dbReference type="AlphaFoldDB" id="A0A179ICW7"/>
<keyword evidence="6" id="KW-1185">Reference proteome</keyword>
<feature type="transmembrane region" description="Helical" evidence="4">
    <location>
        <begin position="24"/>
        <end position="42"/>
    </location>
</feature>
<dbReference type="PANTHER" id="PTHR12483">
    <property type="entry name" value="SOLUTE CARRIER FAMILY 31 COPPER TRANSPORTERS"/>
    <property type="match status" value="1"/>
</dbReference>
<organism evidence="5 6">
    <name type="scientific">Cordyceps confragosa</name>
    <name type="common">Lecanicillium lecanii</name>
    <dbReference type="NCBI Taxonomy" id="2714763"/>
    <lineage>
        <taxon>Eukaryota</taxon>
        <taxon>Fungi</taxon>
        <taxon>Dikarya</taxon>
        <taxon>Ascomycota</taxon>
        <taxon>Pezizomycotina</taxon>
        <taxon>Sordariomycetes</taxon>
        <taxon>Hypocreomycetidae</taxon>
        <taxon>Hypocreales</taxon>
        <taxon>Cordycipitaceae</taxon>
        <taxon>Akanthomyces</taxon>
    </lineage>
</organism>
<feature type="transmembrane region" description="Helical" evidence="4">
    <location>
        <begin position="101"/>
        <end position="121"/>
    </location>
</feature>
<keyword evidence="4" id="KW-0406">Ion transport</keyword>
<dbReference type="EMBL" id="LUKN01002296">
    <property type="protein sequence ID" value="OAQ99313.1"/>
    <property type="molecule type" value="Genomic_DNA"/>
</dbReference>
<accession>A0A179ICW7</accession>
<reference evidence="5 6" key="1">
    <citation type="submission" date="2016-03" db="EMBL/GenBank/DDBJ databases">
        <title>Fine-scale spatial genetic structure of a fungal parasite of coffee scale insects.</title>
        <authorList>
            <person name="Jackson D."/>
            <person name="Zemenick K.A."/>
            <person name="Malloure B."/>
            <person name="Quandt C.A."/>
            <person name="James T.Y."/>
        </authorList>
    </citation>
    <scope>NUCLEOTIDE SEQUENCE [LARGE SCALE GENOMIC DNA]</scope>
    <source>
        <strain evidence="5 6">UM487</strain>
    </source>
</reference>
<evidence type="ECO:0000256" key="3">
    <source>
        <dbReference type="ARBA" id="ARBA00023136"/>
    </source>
</evidence>
<comment type="caution">
    <text evidence="5">The sequence shown here is derived from an EMBL/GenBank/DDBJ whole genome shotgun (WGS) entry which is preliminary data.</text>
</comment>
<keyword evidence="1 4" id="KW-0812">Transmembrane</keyword>
<keyword evidence="3 4" id="KW-0472">Membrane</keyword>
<name>A0A179ICW7_CORDF</name>
<keyword evidence="4" id="KW-0186">Copper</keyword>
<keyword evidence="4" id="KW-0813">Transport</keyword>
<feature type="transmembrane region" description="Helical" evidence="4">
    <location>
        <begin position="127"/>
        <end position="143"/>
    </location>
</feature>
<dbReference type="OMA" id="DITEYCH"/>
<evidence type="ECO:0000256" key="4">
    <source>
        <dbReference type="RuleBase" id="RU367022"/>
    </source>
</evidence>
<dbReference type="OrthoDB" id="161814at2759"/>
<dbReference type="PANTHER" id="PTHR12483:SF115">
    <property type="entry name" value="COPPER TRANSPORT PROTEIN"/>
    <property type="match status" value="1"/>
</dbReference>
<evidence type="ECO:0000256" key="1">
    <source>
        <dbReference type="ARBA" id="ARBA00022692"/>
    </source>
</evidence>
<evidence type="ECO:0000256" key="2">
    <source>
        <dbReference type="ARBA" id="ARBA00022989"/>
    </source>
</evidence>
<dbReference type="Proteomes" id="UP000243081">
    <property type="component" value="Unassembled WGS sequence"/>
</dbReference>
<evidence type="ECO:0000313" key="6">
    <source>
        <dbReference type="Proteomes" id="UP000243081"/>
    </source>
</evidence>
<keyword evidence="4" id="KW-0187">Copper transport</keyword>
<dbReference type="Pfam" id="PF04145">
    <property type="entry name" value="Ctr"/>
    <property type="match status" value="1"/>
</dbReference>
<dbReference type="InterPro" id="IPR007274">
    <property type="entry name" value="Cop_transporter"/>
</dbReference>
<dbReference type="GO" id="GO:0016020">
    <property type="term" value="C:membrane"/>
    <property type="evidence" value="ECO:0007669"/>
    <property type="project" value="UniProtKB-SubCell"/>
</dbReference>
<comment type="subcellular location">
    <subcellularLocation>
        <location evidence="4">Membrane</location>
        <topology evidence="4">Multi-pass membrane protein</topology>
    </subcellularLocation>
</comment>
<protein>
    <recommendedName>
        <fullName evidence="4">Copper transport protein</fullName>
    </recommendedName>
</protein>
<proteinExistence type="inferred from homology"/>